<reference evidence="2" key="2">
    <citation type="submission" date="2020-08" db="EMBL/GenBank/DDBJ databases">
        <authorList>
            <person name="Shumante A."/>
            <person name="Zimin A.V."/>
            <person name="Puiu D."/>
            <person name="Salzberg S.L."/>
        </authorList>
    </citation>
    <scope>NUCLEOTIDE SEQUENCE</scope>
    <source>
        <strain evidence="2">WC2-LM</strain>
        <tissue evidence="2">Liver</tissue>
    </source>
</reference>
<sequence>MRGPAGGGVTCRSAGGRCPRVACGSTGPGPSGWPSVGTGTRKACPLSGHVDLGGRSLLGQGNQRGLSPLRARGTLELDPQRPRGPQRPVTPETPGPWGGLSILGIGNISAEHLIFLQHFWMPQTASLPNHPCKGKSLGT</sequence>
<gene>
    <name evidence="2" type="ORF">GHT09_019674</name>
    <name evidence="3" type="ORF">MONAX_5E019526</name>
</gene>
<evidence type="ECO:0000256" key="1">
    <source>
        <dbReference type="SAM" id="MobiDB-lite"/>
    </source>
</evidence>
<keyword evidence="4" id="KW-1185">Reference proteome</keyword>
<proteinExistence type="predicted"/>
<feature type="region of interest" description="Disordered" evidence="1">
    <location>
        <begin position="53"/>
        <end position="98"/>
    </location>
</feature>
<evidence type="ECO:0000313" key="3">
    <source>
        <dbReference type="EMBL" id="VTJ51606.1"/>
    </source>
</evidence>
<dbReference type="EMBL" id="WJEC01008794">
    <property type="protein sequence ID" value="KAF7460271.1"/>
    <property type="molecule type" value="Genomic_DNA"/>
</dbReference>
<accession>A0A5E4A3W2</accession>
<dbReference type="EMBL" id="WJEC01008794">
    <property type="protein sequence ID" value="KAF7460269.1"/>
    <property type="molecule type" value="Genomic_DNA"/>
</dbReference>
<dbReference type="Proteomes" id="UP000335636">
    <property type="component" value="Unassembled WGS sequence"/>
</dbReference>
<name>A0A5E4A3W2_MARMO</name>
<dbReference type="EMBL" id="WJEC01008794">
    <property type="protein sequence ID" value="KAF7460272.1"/>
    <property type="molecule type" value="Genomic_DNA"/>
</dbReference>
<dbReference type="Proteomes" id="UP000662637">
    <property type="component" value="Unassembled WGS sequence"/>
</dbReference>
<protein>
    <submittedName>
        <fullName evidence="3">Uncharacterized protein</fullName>
    </submittedName>
</protein>
<reference evidence="3 4" key="1">
    <citation type="submission" date="2019-04" db="EMBL/GenBank/DDBJ databases">
        <authorList>
            <person name="Alioto T."/>
            <person name="Alioto T."/>
        </authorList>
    </citation>
    <scope>NUCLEOTIDE SEQUENCE [LARGE SCALE GENOMIC DNA]</scope>
</reference>
<dbReference type="EMBL" id="CABDUW010000006">
    <property type="protein sequence ID" value="VTJ51606.1"/>
    <property type="molecule type" value="Genomic_DNA"/>
</dbReference>
<evidence type="ECO:0000313" key="4">
    <source>
        <dbReference type="Proteomes" id="UP000335636"/>
    </source>
</evidence>
<dbReference type="AlphaFoldDB" id="A0A5E4A3W2"/>
<evidence type="ECO:0000313" key="2">
    <source>
        <dbReference type="EMBL" id="KAF7460269.1"/>
    </source>
</evidence>
<organism evidence="3 4">
    <name type="scientific">Marmota monax</name>
    <name type="common">Woodchuck</name>
    <dbReference type="NCBI Taxonomy" id="9995"/>
    <lineage>
        <taxon>Eukaryota</taxon>
        <taxon>Metazoa</taxon>
        <taxon>Chordata</taxon>
        <taxon>Craniata</taxon>
        <taxon>Vertebrata</taxon>
        <taxon>Euteleostomi</taxon>
        <taxon>Mammalia</taxon>
        <taxon>Eutheria</taxon>
        <taxon>Euarchontoglires</taxon>
        <taxon>Glires</taxon>
        <taxon>Rodentia</taxon>
        <taxon>Sciuromorpha</taxon>
        <taxon>Sciuridae</taxon>
        <taxon>Xerinae</taxon>
        <taxon>Marmotini</taxon>
        <taxon>Marmota</taxon>
    </lineage>
</organism>